<dbReference type="InterPro" id="IPR050708">
    <property type="entry name" value="T6SS_VgrG/RHS"/>
</dbReference>
<organism evidence="7 8">
    <name type="scientific">Costertonia aggregata</name>
    <dbReference type="NCBI Taxonomy" id="343403"/>
    <lineage>
        <taxon>Bacteria</taxon>
        <taxon>Pseudomonadati</taxon>
        <taxon>Bacteroidota</taxon>
        <taxon>Flavobacteriia</taxon>
        <taxon>Flavobacteriales</taxon>
        <taxon>Flavobacteriaceae</taxon>
        <taxon>Costertonia</taxon>
    </lineage>
</organism>
<dbReference type="GO" id="GO:0005576">
    <property type="term" value="C:extracellular region"/>
    <property type="evidence" value="ECO:0007669"/>
    <property type="project" value="UniProtKB-SubCell"/>
</dbReference>
<feature type="domain" description="Tox-REase-7" evidence="6">
    <location>
        <begin position="2067"/>
        <end position="2143"/>
    </location>
</feature>
<dbReference type="InterPro" id="IPR022385">
    <property type="entry name" value="Rhs_assc_core"/>
</dbReference>
<dbReference type="InterPro" id="IPR003284">
    <property type="entry name" value="Sal_SpvB"/>
</dbReference>
<dbReference type="InterPro" id="IPR006530">
    <property type="entry name" value="YD"/>
</dbReference>
<dbReference type="Pfam" id="PF15649">
    <property type="entry name" value="Tox-REase-7"/>
    <property type="match status" value="1"/>
</dbReference>
<dbReference type="RefSeq" id="WP_179241185.1">
    <property type="nucleotide sequence ID" value="NZ_CP058595.1"/>
</dbReference>
<protein>
    <recommendedName>
        <fullName evidence="6">Tox-REase-7 domain-containing protein</fullName>
    </recommendedName>
</protein>
<dbReference type="InterPro" id="IPR013517">
    <property type="entry name" value="FG-GAP"/>
</dbReference>
<dbReference type="Gene3D" id="2.180.10.10">
    <property type="entry name" value="RHS repeat-associated core"/>
    <property type="match status" value="2"/>
</dbReference>
<evidence type="ECO:0000256" key="4">
    <source>
        <dbReference type="ARBA" id="ARBA00023026"/>
    </source>
</evidence>
<comment type="subcellular location">
    <subcellularLocation>
        <location evidence="1">Secreted</location>
    </subcellularLocation>
</comment>
<sequence>MKSFILIHKSLRQSVLTLFILVVFAVNGQTTFQEVSLKTTPIKVQDRKEDVPLSQLATSADSDLSDMMSSAASTSTGVTGISETVGELSVSPTGAAVYSVPIKVPPGINGVVPTIAISYNSQAGNGLAGYGWNVSGISIISRIPSTQYHDGVIDPVDFDALDRFSLDGQRLMLKSGTYGANGAVYETEVHSNLKITSHGTSSYGSGPQYFKVSYPDGAVAYYGKTSDSRSHMDYAISHWQNPQQVRVDYNYTKAANNLSIASIKYGHRNGSTTAPNEVRFEYKTRLLPEQSFIGGVDFRRSNILSKIIVEAEGTVYRRYELEHNSNFRYQRLTKITEKSGDNSLSYSPISFSYKNSGIGFGVTGIDTDLNVNNIERRNSEMVPLDYTGNGEMDFIIYPKDRSQRNKLWLFNDIRSGQNNIGSEVNLPIFEGLFAASYLNASNKMSAGQGFVTVEHAGNRQVKFKMHGKGGTALVSQLYEKTWNTVQSFYDVNCDITNISQAPMEYLSGDFNGDGITDLMAITEPYTNRDCSKPTNCDNDPDDRDDENGEDEDGNNYAVPVPDPSPTNDSDLISNSTNCNCTCTNTNYTVATTYLVNLDPRVTTNFVSGAGNLARSLSTESRLTTADVDGDGKTDILHFTEGRVDAYALDSSNRLKLLWSNTDSRIKLRFQPLLGDYNGDGKTDFLMPTGNNSTTYAMFHSTGIGFLANSATYPFTYRLSEEASTVRAYSLLPTDINGDGRTDILEYITVTNNGGANGKQTLTIYNNISPLSSDESPKFSFTGEESLEGTLYHFPIPVFLSSRDMPNDNLDFATISNDKVAFFTFNKNHLEETKLKTISNNGIGYSIIYDGLDPTAFGGTLYSEGQNQVYPYVDIAQTRGFKVVSGLVRSGAGTTNLQKLFQYQGAVVHSEGLGFMGFTGLARSNWYDPSKGNPIFNISKHDIARRGAVIQAYSVPYTVNFNEVPSDYITRSDAQYGSSLAANKVFKLWQTSNTVQNRLLGTAVTTGYIYDAYNNPTRITTDYSGQGGSVVNLTYTNSTGGTYFIGRPIKRKETHTIAGNNFSTEEEYTYTGYLLTRKRTKGNGTAFDVEDYTHDIFGNVITKTIAPNGTAPRSVSFKYDASGRYLIKSTDVEGLATHFEYNTGPGTLKKETDPYENSAKYGYDAWYRLVQVTDYRGNNANTTYVRSGFNYTVTVSADDGNSTISEYDALKRIIKKQRKNVLGQWVAISYEYDELDRPYRQSEPYIGTGATQWNSIEYDLYGRVTNMTEYTGKVTTFTYSGLSVTVNDGIKTVTTTKDAMGNVTRVTDPGGTIDHTYYGNGGLKSSTYNGIRISIEQDGWGRRTKLIDPSAGTYSYAYNGFGEMLKETTPKGETQYEYSDVGKLSRKTVTGDDTDMVMDYTYDGTDKLLRTIRLTNADGNNGTTVYAYDAYKRLAYARESNTYAQFTKWYAYDGHGRIATEQSEARLLSNNKSTGIKVKNTYAHGQLKRINDHNSGEELWNITGLNAWGQVTASTMGDGQQRTNTYDNHGYLTQMLSQKNVNATATDVMRLSFDFDARRGILNSRTNSLFGWNESFGYDGQDRLTGFTDNNGEHSQSYDTKGRIDTMSQLGTFSYASTSFQQTGVELNAAGRSHYADYAERHIGYNAFKSPVEIHEQGKGRYGFMYNADMGRAHMFYGDTQADKLERPYRRHYSADGGMEITWEKATGKTTFVIYVGGDAYSAPAMRHSEQGVTNSDHYLYLHRDYLGSILAITYGNGNIKEKRHFDAWGNMVHLTDGQDRALDANLAFHRGYTGHEHLHDVGLVHMNGRLYDPALHRFLMPDNYVQNPHSTLSYNRYGYVWNNPLMYTDPSGEFAETAGLLYWTGAAVVSSIASSWETIRSWDWKSFGDDIARPFREAGRWVRRLFGDKGSPGPTQFANELTVSSGPSGARGSGISSSLANGNSALGLLWNGFSRGFTDKFAGFKALFNDPGMLFQTPTIEQAFMSSLENMPFTRPLLMGAKTIMASIQGNVEGMGYIYGGEAGKLTIDGVSALPGVGILKGFRGLRVFNNASKSSTNLARTLGVQGERAVGTLGSKTRIPSLTGTAKYRIPDGLSRTTLTEVKNVKSLNLTRQLKDFHLYSTQRGLQFNLYARPNTTFSAPLQNLINQGSINVYTIPGL</sequence>
<evidence type="ECO:0000259" key="6">
    <source>
        <dbReference type="Pfam" id="PF15649"/>
    </source>
</evidence>
<evidence type="ECO:0000256" key="2">
    <source>
        <dbReference type="ARBA" id="ARBA00022525"/>
    </source>
</evidence>
<dbReference type="Pfam" id="PF13517">
    <property type="entry name" value="FG-GAP_3"/>
    <property type="match status" value="1"/>
</dbReference>
<reference evidence="7 8" key="1">
    <citation type="journal article" date="2006" name="Int. J. Syst. Evol. Microbiol.">
        <title>Costertonia aggregata gen. nov., sp. nov., a mesophilic marine bacterium of the family Flavobacteriaceae, isolated from a mature biofilm.</title>
        <authorList>
            <person name="Kwon K.K."/>
            <person name="Lee Y.K."/>
            <person name="Lee H.K."/>
        </authorList>
    </citation>
    <scope>NUCLEOTIDE SEQUENCE [LARGE SCALE GENOMIC DNA]</scope>
    <source>
        <strain evidence="7 8">KCCM 42265</strain>
    </source>
</reference>
<gene>
    <name evidence="7" type="ORF">HYG79_05855</name>
</gene>
<keyword evidence="2" id="KW-0964">Secreted</keyword>
<evidence type="ECO:0000313" key="8">
    <source>
        <dbReference type="Proteomes" id="UP000509302"/>
    </source>
</evidence>
<dbReference type="Pfam" id="PF03534">
    <property type="entry name" value="SpvB"/>
    <property type="match status" value="1"/>
</dbReference>
<keyword evidence="3" id="KW-0732">Signal</keyword>
<dbReference type="PANTHER" id="PTHR32305:SF15">
    <property type="entry name" value="PROTEIN RHSA-RELATED"/>
    <property type="match status" value="1"/>
</dbReference>
<dbReference type="NCBIfam" id="TIGR01643">
    <property type="entry name" value="YD_repeat_2x"/>
    <property type="match status" value="1"/>
</dbReference>
<accession>A0A7H9ANP5</accession>
<evidence type="ECO:0000256" key="1">
    <source>
        <dbReference type="ARBA" id="ARBA00004613"/>
    </source>
</evidence>
<evidence type="ECO:0000313" key="7">
    <source>
        <dbReference type="EMBL" id="QLG44895.1"/>
    </source>
</evidence>
<feature type="compositionally biased region" description="Acidic residues" evidence="5">
    <location>
        <begin position="538"/>
        <end position="553"/>
    </location>
</feature>
<dbReference type="InterPro" id="IPR028994">
    <property type="entry name" value="Integrin_alpha_N"/>
</dbReference>
<dbReference type="InterPro" id="IPR028903">
    <property type="entry name" value="Tox-REase-7_dom"/>
</dbReference>
<proteinExistence type="predicted"/>
<name>A0A7H9ANP5_9FLAO</name>
<dbReference type="EMBL" id="CP058595">
    <property type="protein sequence ID" value="QLG44895.1"/>
    <property type="molecule type" value="Genomic_DNA"/>
</dbReference>
<dbReference type="SUPFAM" id="SSF69318">
    <property type="entry name" value="Integrin alpha N-terminal domain"/>
    <property type="match status" value="1"/>
</dbReference>
<dbReference type="NCBIfam" id="TIGR03696">
    <property type="entry name" value="Rhs_assc_core"/>
    <property type="match status" value="1"/>
</dbReference>
<keyword evidence="8" id="KW-1185">Reference proteome</keyword>
<feature type="region of interest" description="Disordered" evidence="5">
    <location>
        <begin position="529"/>
        <end position="570"/>
    </location>
</feature>
<dbReference type="GO" id="GO:0005737">
    <property type="term" value="C:cytoplasm"/>
    <property type="evidence" value="ECO:0007669"/>
    <property type="project" value="InterPro"/>
</dbReference>
<keyword evidence="4" id="KW-0843">Virulence</keyword>
<evidence type="ECO:0000256" key="5">
    <source>
        <dbReference type="SAM" id="MobiDB-lite"/>
    </source>
</evidence>
<dbReference type="Proteomes" id="UP000509302">
    <property type="component" value="Chromosome"/>
</dbReference>
<dbReference type="Gene3D" id="2.40.128.340">
    <property type="match status" value="1"/>
</dbReference>
<dbReference type="PANTHER" id="PTHR32305">
    <property type="match status" value="1"/>
</dbReference>
<dbReference type="KEGG" id="cagg:HYG79_05855"/>
<evidence type="ECO:0000256" key="3">
    <source>
        <dbReference type="ARBA" id="ARBA00022729"/>
    </source>
</evidence>